<dbReference type="InterPro" id="IPR011005">
    <property type="entry name" value="Dihydropteroate_synth-like_sf"/>
</dbReference>
<dbReference type="EMBL" id="LDJX01000007">
    <property type="protein sequence ID" value="KPM30655.1"/>
    <property type="molecule type" value="Genomic_DNA"/>
</dbReference>
<dbReference type="Proteomes" id="UP000050280">
    <property type="component" value="Unassembled WGS sequence"/>
</dbReference>
<dbReference type="SUPFAM" id="SSF51717">
    <property type="entry name" value="Dihydropteroate synthetase-like"/>
    <property type="match status" value="1"/>
</dbReference>
<evidence type="ECO:0000256" key="1">
    <source>
        <dbReference type="ARBA" id="ARBA00000012"/>
    </source>
</evidence>
<keyword evidence="5 9" id="KW-0808">Transferase</keyword>
<dbReference type="UniPathway" id="UPA00077">
    <property type="reaction ID" value="UER00156"/>
</dbReference>
<evidence type="ECO:0000313" key="11">
    <source>
        <dbReference type="EMBL" id="KPM30655.1"/>
    </source>
</evidence>
<dbReference type="GO" id="GO:0046656">
    <property type="term" value="P:folic acid biosynthetic process"/>
    <property type="evidence" value="ECO:0007669"/>
    <property type="project" value="UniProtKB-KW"/>
</dbReference>
<comment type="similarity">
    <text evidence="9">Belongs to the DHPS family.</text>
</comment>
<evidence type="ECO:0000256" key="4">
    <source>
        <dbReference type="ARBA" id="ARBA00012458"/>
    </source>
</evidence>
<dbReference type="InterPro" id="IPR000489">
    <property type="entry name" value="Pterin-binding_dom"/>
</dbReference>
<dbReference type="OrthoDB" id="9811744at2"/>
<keyword evidence="12" id="KW-1185">Reference proteome</keyword>
<reference evidence="11 12" key="1">
    <citation type="submission" date="2015-09" db="EMBL/GenBank/DDBJ databases">
        <title>Genome sequence of the marine flavobacterium Croceitalea dokdonensis DOKDO 023 that contains proton- and sodium-pumping rhodopsins.</title>
        <authorList>
            <person name="Kwon S.-K."/>
            <person name="Lee H.K."/>
            <person name="Kwak M.-J."/>
            <person name="Kim J.F."/>
        </authorList>
    </citation>
    <scope>NUCLEOTIDE SEQUENCE [LARGE SCALE GENOMIC DNA]</scope>
    <source>
        <strain evidence="11 12">DOKDO 023</strain>
    </source>
</reference>
<evidence type="ECO:0000313" key="12">
    <source>
        <dbReference type="Proteomes" id="UP000050280"/>
    </source>
</evidence>
<name>A0A0P7ANL9_9FLAO</name>
<evidence type="ECO:0000259" key="10">
    <source>
        <dbReference type="PROSITE" id="PS50972"/>
    </source>
</evidence>
<dbReference type="PANTHER" id="PTHR20941">
    <property type="entry name" value="FOLATE SYNTHESIS PROTEINS"/>
    <property type="match status" value="1"/>
</dbReference>
<dbReference type="GO" id="GO:0005829">
    <property type="term" value="C:cytosol"/>
    <property type="evidence" value="ECO:0007669"/>
    <property type="project" value="TreeGrafter"/>
</dbReference>
<proteinExistence type="inferred from homology"/>
<dbReference type="EC" id="2.5.1.15" evidence="4 9"/>
<protein>
    <recommendedName>
        <fullName evidence="4 9">Dihydropteroate synthase</fullName>
        <shortName evidence="9">DHPS</shortName>
        <ecNumber evidence="4 9">2.5.1.15</ecNumber>
    </recommendedName>
    <alternativeName>
        <fullName evidence="9">Dihydropteroate pyrophosphorylase</fullName>
    </alternativeName>
</protein>
<dbReference type="GO" id="GO:0004156">
    <property type="term" value="F:dihydropteroate synthase activity"/>
    <property type="evidence" value="ECO:0007669"/>
    <property type="project" value="UniProtKB-EC"/>
</dbReference>
<evidence type="ECO:0000256" key="7">
    <source>
        <dbReference type="ARBA" id="ARBA00022842"/>
    </source>
</evidence>
<dbReference type="InterPro" id="IPR006390">
    <property type="entry name" value="DHP_synth_dom"/>
</dbReference>
<evidence type="ECO:0000256" key="3">
    <source>
        <dbReference type="ARBA" id="ARBA00004763"/>
    </source>
</evidence>
<comment type="catalytic activity">
    <reaction evidence="1">
        <text>(7,8-dihydropterin-6-yl)methyl diphosphate + 4-aminobenzoate = 7,8-dihydropteroate + diphosphate</text>
        <dbReference type="Rhea" id="RHEA:19949"/>
        <dbReference type="ChEBI" id="CHEBI:17836"/>
        <dbReference type="ChEBI" id="CHEBI:17839"/>
        <dbReference type="ChEBI" id="CHEBI:33019"/>
        <dbReference type="ChEBI" id="CHEBI:72950"/>
        <dbReference type="EC" id="2.5.1.15"/>
    </reaction>
</comment>
<dbReference type="PROSITE" id="PS50972">
    <property type="entry name" value="PTERIN_BINDING"/>
    <property type="match status" value="1"/>
</dbReference>
<sequence>MTINCNGTLIDLSQPKILGVLNITPDSFYDGGKYKDPKSILQQTERMLADGASFIDIGAYSSRPGAEHVPLDEELHRILPIVHLVLKEFPHAVLSIDTFRHQVAKKCLELGAAIINDISAGNLDPKMMETVAKFQVPYIMMHMKGTPQTMKTMDGYTDLIKDLRYYFSEKVALARGHKINDIILDPGFGFAKNTGQNFQLLAHLDLFKSLNLPLLAGVSRKSMIYKTLGTSPKQALNGTTALHMIALQKGASILRVHDVREAKECILLYQELKANEIDFRKD</sequence>
<dbReference type="NCBIfam" id="TIGR01496">
    <property type="entry name" value="DHPS"/>
    <property type="match status" value="1"/>
</dbReference>
<dbReference type="RefSeq" id="WP_054560148.1">
    <property type="nucleotide sequence ID" value="NZ_LDJX01000007.1"/>
</dbReference>
<dbReference type="InterPro" id="IPR045031">
    <property type="entry name" value="DHP_synth-like"/>
</dbReference>
<organism evidence="11 12">
    <name type="scientific">Croceitalea dokdonensis DOKDO 023</name>
    <dbReference type="NCBI Taxonomy" id="1300341"/>
    <lineage>
        <taxon>Bacteria</taxon>
        <taxon>Pseudomonadati</taxon>
        <taxon>Bacteroidota</taxon>
        <taxon>Flavobacteriia</taxon>
        <taxon>Flavobacteriales</taxon>
        <taxon>Flavobacteriaceae</taxon>
        <taxon>Croceitalea</taxon>
    </lineage>
</organism>
<dbReference type="GO" id="GO:0046872">
    <property type="term" value="F:metal ion binding"/>
    <property type="evidence" value="ECO:0007669"/>
    <property type="project" value="UniProtKB-KW"/>
</dbReference>
<comment type="pathway">
    <text evidence="3 9">Cofactor biosynthesis; tetrahydrofolate biosynthesis; 7,8-dihydrofolate from 2-amino-4-hydroxy-6-hydroxymethyl-7,8-dihydropteridine diphosphate and 4-aminobenzoate: step 1/2.</text>
</comment>
<dbReference type="Gene3D" id="3.20.20.20">
    <property type="entry name" value="Dihydropteroate synthase-like"/>
    <property type="match status" value="1"/>
</dbReference>
<keyword evidence="8 9" id="KW-0289">Folate biosynthesis</keyword>
<dbReference type="Pfam" id="PF00809">
    <property type="entry name" value="Pterin_bind"/>
    <property type="match status" value="1"/>
</dbReference>
<dbReference type="GO" id="GO:0046654">
    <property type="term" value="P:tetrahydrofolate biosynthetic process"/>
    <property type="evidence" value="ECO:0007669"/>
    <property type="project" value="UniProtKB-UniPathway"/>
</dbReference>
<dbReference type="CDD" id="cd00739">
    <property type="entry name" value="DHPS"/>
    <property type="match status" value="1"/>
</dbReference>
<gene>
    <name evidence="11" type="ORF">I595_3151</name>
</gene>
<evidence type="ECO:0000256" key="9">
    <source>
        <dbReference type="RuleBase" id="RU361205"/>
    </source>
</evidence>
<feature type="domain" description="Pterin-binding" evidence="10">
    <location>
        <begin position="15"/>
        <end position="267"/>
    </location>
</feature>
<accession>A0A0P7ANL9</accession>
<evidence type="ECO:0000256" key="5">
    <source>
        <dbReference type="ARBA" id="ARBA00022679"/>
    </source>
</evidence>
<keyword evidence="6 9" id="KW-0479">Metal-binding</keyword>
<evidence type="ECO:0000256" key="8">
    <source>
        <dbReference type="ARBA" id="ARBA00022909"/>
    </source>
</evidence>
<comment type="caution">
    <text evidence="11">The sequence shown here is derived from an EMBL/GenBank/DDBJ whole genome shotgun (WGS) entry which is preliminary data.</text>
</comment>
<dbReference type="PANTHER" id="PTHR20941:SF1">
    <property type="entry name" value="FOLIC ACID SYNTHESIS PROTEIN FOL1"/>
    <property type="match status" value="1"/>
</dbReference>
<evidence type="ECO:0000256" key="6">
    <source>
        <dbReference type="ARBA" id="ARBA00022723"/>
    </source>
</evidence>
<evidence type="ECO:0000256" key="2">
    <source>
        <dbReference type="ARBA" id="ARBA00001946"/>
    </source>
</evidence>
<comment type="cofactor">
    <cofactor evidence="2 9">
        <name>Mg(2+)</name>
        <dbReference type="ChEBI" id="CHEBI:18420"/>
    </cofactor>
</comment>
<dbReference type="AlphaFoldDB" id="A0A0P7ANL9"/>
<dbReference type="PROSITE" id="PS00792">
    <property type="entry name" value="DHPS_1"/>
    <property type="match status" value="1"/>
</dbReference>
<comment type="function">
    <text evidence="9">Catalyzes the condensation of para-aminobenzoate (pABA) with 6-hydroxymethyl-7,8-dihydropterin diphosphate (DHPt-PP) to form 7,8-dihydropteroate (H2Pte), the immediate precursor of folate derivatives.</text>
</comment>
<keyword evidence="7 9" id="KW-0460">Magnesium</keyword>
<dbReference type="STRING" id="1300341.I595_3151"/>
<dbReference type="PATRIC" id="fig|1300341.3.peg.3299"/>